<dbReference type="Gene3D" id="1.20.1690.10">
    <property type="entry name" value="V-type ATP synthase subunit C domain"/>
    <property type="match status" value="2"/>
</dbReference>
<keyword evidence="2" id="KW-0813">Transport</keyword>
<comment type="similarity">
    <text evidence="1">Belongs to the V-ATPase V0D/AC39 subunit family.</text>
</comment>
<reference evidence="4 5" key="1">
    <citation type="journal article" date="2016" name="Front. Microbiol.">
        <title>Single-Cell (Meta-)Genomics of a Dimorphic Candidatus Thiomargarita nelsonii Reveals Genomic Plasticity.</title>
        <authorList>
            <person name="Flood B.E."/>
            <person name="Fliss P."/>
            <person name="Jones D.S."/>
            <person name="Dick G.J."/>
            <person name="Jain S."/>
            <person name="Kaster A.K."/>
            <person name="Winkel M."/>
            <person name="Mussmann M."/>
            <person name="Bailey J."/>
        </authorList>
    </citation>
    <scope>NUCLEOTIDE SEQUENCE [LARGE SCALE GENOMIC DNA]</scope>
    <source>
        <strain evidence="4">Hydrate Ridge</strain>
    </source>
</reference>
<evidence type="ECO:0000256" key="1">
    <source>
        <dbReference type="ARBA" id="ARBA00006709"/>
    </source>
</evidence>
<dbReference type="EMBL" id="JSZA02000055">
    <property type="protein sequence ID" value="KHD04907.1"/>
    <property type="molecule type" value="Genomic_DNA"/>
</dbReference>
<proteinExistence type="inferred from homology"/>
<dbReference type="SUPFAM" id="SSF103486">
    <property type="entry name" value="V-type ATP synthase subunit C"/>
    <property type="match status" value="1"/>
</dbReference>
<protein>
    <recommendedName>
        <fullName evidence="6">ATPase</fullName>
    </recommendedName>
</protein>
<evidence type="ECO:0008006" key="6">
    <source>
        <dbReference type="Google" id="ProtNLM"/>
    </source>
</evidence>
<dbReference type="Gene3D" id="1.10.132.50">
    <property type="entry name" value="ATP synthase (C/AC39) subunit, domain 3"/>
    <property type="match status" value="1"/>
</dbReference>
<dbReference type="Proteomes" id="UP000030428">
    <property type="component" value="Unassembled WGS sequence"/>
</dbReference>
<dbReference type="InterPro" id="IPR002843">
    <property type="entry name" value="ATPase_V0-cplx_csu/dsu"/>
</dbReference>
<evidence type="ECO:0000256" key="3">
    <source>
        <dbReference type="ARBA" id="ARBA00023065"/>
    </source>
</evidence>
<dbReference type="InterPro" id="IPR044911">
    <property type="entry name" value="V-type_ATPase_csu/dsu_dom_3"/>
</dbReference>
<dbReference type="PANTHER" id="PTHR38682:SF1">
    <property type="entry name" value="V-TYPE ATP SYNTHASE SUBUNIT C"/>
    <property type="match status" value="1"/>
</dbReference>
<evidence type="ECO:0000313" key="5">
    <source>
        <dbReference type="Proteomes" id="UP000030428"/>
    </source>
</evidence>
<name>A0A0A6P3D0_9GAMM</name>
<sequence>MIDYAYLNARISIFAGRLLSEARLTELLNQPLGTIQGIDDTTIDQNLIEQAWLMRMLGDFQVLVRPLSGAPRELLMYWFHKWDIANLKTIVRGKIAGLSADAISAQLLELGQLSALPIEQLLRTEDIGELLRRLEKSPYGNIARQARHLFEKDHQLYSLDAAIDRHYLLGFVQRIRVLDSKQRQHFSSLISIMMDRFNLLWLLRYRFAYNLSAAETYYLLVPTPYLLNRNRLQRLVELNSLQEVLAQLPEPFYSLLLDTDNTFSVDKRLTMKMQQLAELTLKLQSFTLAKVFAYVLLREMEMQRVMAILKGKKLNLNQKIILSAAGI</sequence>
<gene>
    <name evidence="4" type="ORF">PN36_15320</name>
</gene>
<dbReference type="AlphaFoldDB" id="A0A0A6P3D0"/>
<dbReference type="InterPro" id="IPR036079">
    <property type="entry name" value="ATPase_csu/dsu_sf"/>
</dbReference>
<evidence type="ECO:0000313" key="4">
    <source>
        <dbReference type="EMBL" id="KHD04907.1"/>
    </source>
</evidence>
<dbReference type="InterPro" id="IPR050873">
    <property type="entry name" value="V-ATPase_V0D/AC39_subunit"/>
</dbReference>
<dbReference type="PANTHER" id="PTHR38682">
    <property type="entry name" value="V-TYPE ATP SYNTHASE SUBUNIT C"/>
    <property type="match status" value="1"/>
</dbReference>
<comment type="caution">
    <text evidence="4">The sequence shown here is derived from an EMBL/GenBank/DDBJ whole genome shotgun (WGS) entry which is preliminary data.</text>
</comment>
<keyword evidence="3" id="KW-0406">Ion transport</keyword>
<dbReference type="GO" id="GO:0046961">
    <property type="term" value="F:proton-transporting ATPase activity, rotational mechanism"/>
    <property type="evidence" value="ECO:0007669"/>
    <property type="project" value="InterPro"/>
</dbReference>
<evidence type="ECO:0000256" key="2">
    <source>
        <dbReference type="ARBA" id="ARBA00022448"/>
    </source>
</evidence>
<organism evidence="4 5">
    <name type="scientific">Candidatus Thiomargarita nelsonii</name>
    <dbReference type="NCBI Taxonomy" id="1003181"/>
    <lineage>
        <taxon>Bacteria</taxon>
        <taxon>Pseudomonadati</taxon>
        <taxon>Pseudomonadota</taxon>
        <taxon>Gammaproteobacteria</taxon>
        <taxon>Thiotrichales</taxon>
        <taxon>Thiotrichaceae</taxon>
        <taxon>Thiomargarita</taxon>
    </lineage>
</organism>
<keyword evidence="5" id="KW-1185">Reference proteome</keyword>
<accession>A0A0A6P3D0</accession>
<dbReference type="InterPro" id="IPR035067">
    <property type="entry name" value="V-type_ATPase_csu/dsu"/>
</dbReference>
<dbReference type="Pfam" id="PF01992">
    <property type="entry name" value="vATP-synt_AC39"/>
    <property type="match status" value="1"/>
</dbReference>